<feature type="transmembrane region" description="Helical" evidence="1">
    <location>
        <begin position="6"/>
        <end position="27"/>
    </location>
</feature>
<evidence type="ECO:0000256" key="1">
    <source>
        <dbReference type="SAM" id="Phobius"/>
    </source>
</evidence>
<gene>
    <name evidence="2" type="ORF">AhSzq1_20</name>
</gene>
<reference evidence="2 3" key="1">
    <citation type="submission" date="2017-12" db="EMBL/GenBank/DDBJ databases">
        <title>Genomic characterization of T5-related Aeromonas hydrophila phages AhSzq-1 and AhSzw-1 and proposal to be two new species.</title>
        <authorList>
            <person name="Chen L."/>
            <person name="Yuan S."/>
            <person name="Ma Y."/>
        </authorList>
    </citation>
    <scope>NUCLEOTIDE SEQUENCE [LARGE SCALE GENOMIC DNA]</scope>
    <source>
        <strain evidence="2">Seawater</strain>
    </source>
</reference>
<keyword evidence="3" id="KW-1185">Reference proteome</keyword>
<proteinExistence type="predicted"/>
<evidence type="ECO:0000313" key="3">
    <source>
        <dbReference type="Proteomes" id="UP000244741"/>
    </source>
</evidence>
<name>A0A2R4ALI5_9CAUD</name>
<keyword evidence="1" id="KW-1133">Transmembrane helix</keyword>
<sequence length="62" mass="7189">MNAFLTIMWFLGTCLSITMVFEFVGYHGLTKFFPESRRLWHLPAQLASLGFFALMVLINPFD</sequence>
<keyword evidence="1" id="KW-0812">Transmembrane</keyword>
<feature type="transmembrane region" description="Helical" evidence="1">
    <location>
        <begin position="39"/>
        <end position="58"/>
    </location>
</feature>
<dbReference type="Proteomes" id="UP000244741">
    <property type="component" value="Segment"/>
</dbReference>
<organism evidence="2 3">
    <name type="scientific">Aeromonas phage AhSzq-1</name>
    <dbReference type="NCBI Taxonomy" id="2138298"/>
    <lineage>
        <taxon>Viruses</taxon>
        <taxon>Duplodnaviria</taxon>
        <taxon>Heunggongvirae</taxon>
        <taxon>Uroviricota</taxon>
        <taxon>Caudoviricetes</taxon>
        <taxon>Demerecviridae</taxon>
        <taxon>Shenzhenvirus</taxon>
        <taxon>Shenzhenvirus AhSzq1</taxon>
    </lineage>
</organism>
<protein>
    <submittedName>
        <fullName evidence="2">Uncharacterized protein</fullName>
    </submittedName>
</protein>
<keyword evidence="1" id="KW-0472">Membrane</keyword>
<dbReference type="EMBL" id="MG676224">
    <property type="protein sequence ID" value="AVR75913.1"/>
    <property type="molecule type" value="Genomic_DNA"/>
</dbReference>
<evidence type="ECO:0000313" key="2">
    <source>
        <dbReference type="EMBL" id="AVR75913.1"/>
    </source>
</evidence>
<accession>A0A2R4ALI5</accession>